<protein>
    <submittedName>
        <fullName evidence="1">Acetoacetate decarboxylase</fullName>
    </submittedName>
</protein>
<dbReference type="OrthoDB" id="47893at2"/>
<name>A0A5C6B6J6_9BACT</name>
<organism evidence="1 2">
    <name type="scientific">Stieleria varia</name>
    <dbReference type="NCBI Taxonomy" id="2528005"/>
    <lineage>
        <taxon>Bacteria</taxon>
        <taxon>Pseudomonadati</taxon>
        <taxon>Planctomycetota</taxon>
        <taxon>Planctomycetia</taxon>
        <taxon>Pirellulales</taxon>
        <taxon>Pirellulaceae</taxon>
        <taxon>Stieleria</taxon>
    </lineage>
</organism>
<dbReference type="RefSeq" id="WP_146517776.1">
    <property type="nucleotide sequence ID" value="NZ_CP151726.1"/>
</dbReference>
<dbReference type="GO" id="GO:0016829">
    <property type="term" value="F:lyase activity"/>
    <property type="evidence" value="ECO:0007669"/>
    <property type="project" value="InterPro"/>
</dbReference>
<dbReference type="AlphaFoldDB" id="A0A5C6B6J6"/>
<evidence type="ECO:0000313" key="2">
    <source>
        <dbReference type="Proteomes" id="UP000320176"/>
    </source>
</evidence>
<dbReference type="SUPFAM" id="SSF160104">
    <property type="entry name" value="Acetoacetate decarboxylase-like"/>
    <property type="match status" value="1"/>
</dbReference>
<dbReference type="Pfam" id="PF06314">
    <property type="entry name" value="ADC"/>
    <property type="match status" value="1"/>
</dbReference>
<accession>A0A5C6B6J6</accession>
<dbReference type="PROSITE" id="PS51318">
    <property type="entry name" value="TAT"/>
    <property type="match status" value="1"/>
</dbReference>
<dbReference type="Gene3D" id="2.40.400.10">
    <property type="entry name" value="Acetoacetate decarboxylase-like"/>
    <property type="match status" value="1"/>
</dbReference>
<dbReference type="EMBL" id="SJPN01000001">
    <property type="protein sequence ID" value="TWU07568.1"/>
    <property type="molecule type" value="Genomic_DNA"/>
</dbReference>
<dbReference type="InterPro" id="IPR023375">
    <property type="entry name" value="ADC_dom_sf"/>
</dbReference>
<keyword evidence="2" id="KW-1185">Reference proteome</keyword>
<dbReference type="InterPro" id="IPR006311">
    <property type="entry name" value="TAT_signal"/>
</dbReference>
<proteinExistence type="predicted"/>
<comment type="caution">
    <text evidence="1">The sequence shown here is derived from an EMBL/GenBank/DDBJ whole genome shotgun (WGS) entry which is preliminary data.</text>
</comment>
<reference evidence="1 2" key="1">
    <citation type="submission" date="2019-02" db="EMBL/GenBank/DDBJ databases">
        <title>Deep-cultivation of Planctomycetes and their phenomic and genomic characterization uncovers novel biology.</title>
        <authorList>
            <person name="Wiegand S."/>
            <person name="Jogler M."/>
            <person name="Boedeker C."/>
            <person name="Pinto D."/>
            <person name="Vollmers J."/>
            <person name="Rivas-Marin E."/>
            <person name="Kohn T."/>
            <person name="Peeters S.H."/>
            <person name="Heuer A."/>
            <person name="Rast P."/>
            <person name="Oberbeckmann S."/>
            <person name="Bunk B."/>
            <person name="Jeske O."/>
            <person name="Meyerdierks A."/>
            <person name="Storesund J.E."/>
            <person name="Kallscheuer N."/>
            <person name="Luecker S."/>
            <person name="Lage O.M."/>
            <person name="Pohl T."/>
            <person name="Merkel B.J."/>
            <person name="Hornburger P."/>
            <person name="Mueller R.-W."/>
            <person name="Bruemmer F."/>
            <person name="Labrenz M."/>
            <person name="Spormann A.M."/>
            <person name="Op Den Camp H."/>
            <person name="Overmann J."/>
            <person name="Amann R."/>
            <person name="Jetten M.S.M."/>
            <person name="Mascher T."/>
            <person name="Medema M.H."/>
            <person name="Devos D.P."/>
            <person name="Kaster A.-K."/>
            <person name="Ovreas L."/>
            <person name="Rohde M."/>
            <person name="Galperin M.Y."/>
            <person name="Jogler C."/>
        </authorList>
    </citation>
    <scope>NUCLEOTIDE SEQUENCE [LARGE SCALE GENOMIC DNA]</scope>
    <source>
        <strain evidence="1 2">Pla52n</strain>
    </source>
</reference>
<evidence type="ECO:0000313" key="1">
    <source>
        <dbReference type="EMBL" id="TWU07568.1"/>
    </source>
</evidence>
<dbReference type="Proteomes" id="UP000320176">
    <property type="component" value="Unassembled WGS sequence"/>
</dbReference>
<dbReference type="InterPro" id="IPR010451">
    <property type="entry name" value="Acetoacetate_decarboxylase"/>
</dbReference>
<gene>
    <name evidence="1" type="ORF">Pla52n_01410</name>
</gene>
<sequence>MNKTFDRRKLLATGSALGLVGLAPRSSAEDGSSSSKPMVSLRGRIEAEPNWLMPIHFGPIEWGGDQQVGAPQYEVTAISLKYVTDEEQLTKYLPVGFELDGPPLLNITYSQNTEISWLAGGQYNIVAVTAHVRFNGEQDVLTGEYALVLWENLAEPILAGREALGIPKIHGDIEDHRISNGIWSTRLSKNGSAILDLEASNAEKVETAQLKTLRDSAMNHRLLGWKYIPNENCTAPLVSYATVLPSKSVVHEAWSAQGNLDWHTQAWKTNPTQSHIVNALASLPIVEKKSCTITRSSKTLLSGKARRLV</sequence>